<evidence type="ECO:0000313" key="9">
    <source>
        <dbReference type="EMBL" id="SHJ43365.1"/>
    </source>
</evidence>
<dbReference type="SUPFAM" id="SSF110849">
    <property type="entry name" value="ParB/Sulfiredoxin"/>
    <property type="match status" value="1"/>
</dbReference>
<dbReference type="PANTHER" id="PTHR33375:SF8">
    <property type="entry name" value="NUCLEOID OCCLUSION PROTEIN"/>
    <property type="match status" value="1"/>
</dbReference>
<dbReference type="GO" id="GO:0045881">
    <property type="term" value="P:positive regulation of sporulation resulting in formation of a cellular spore"/>
    <property type="evidence" value="ECO:0007669"/>
    <property type="project" value="TreeGrafter"/>
</dbReference>
<dbReference type="OrthoDB" id="9802051at2"/>
<dbReference type="InterPro" id="IPR023705">
    <property type="entry name" value="Nucleoid_occlusion_protein"/>
</dbReference>
<dbReference type="SUPFAM" id="SSF109709">
    <property type="entry name" value="KorB DNA-binding domain-like"/>
    <property type="match status" value="1"/>
</dbReference>
<dbReference type="InterPro" id="IPR004437">
    <property type="entry name" value="ParB/RepB/Spo0J"/>
</dbReference>
<dbReference type="GO" id="GO:0005694">
    <property type="term" value="C:chromosome"/>
    <property type="evidence" value="ECO:0007669"/>
    <property type="project" value="TreeGrafter"/>
</dbReference>
<dbReference type="EMBL" id="FQZP01000054">
    <property type="protein sequence ID" value="SHJ43365.1"/>
    <property type="molecule type" value="Genomic_DNA"/>
</dbReference>
<evidence type="ECO:0000256" key="2">
    <source>
        <dbReference type="ARBA" id="ARBA00006295"/>
    </source>
</evidence>
<dbReference type="CDD" id="cd16393">
    <property type="entry name" value="SPO0J_N"/>
    <property type="match status" value="1"/>
</dbReference>
<dbReference type="PROSITE" id="PS50943">
    <property type="entry name" value="HTH_CROC1"/>
    <property type="match status" value="1"/>
</dbReference>
<evidence type="ECO:0000256" key="6">
    <source>
        <dbReference type="ARBA" id="ARBA00023210"/>
    </source>
</evidence>
<dbReference type="InterPro" id="IPR001387">
    <property type="entry name" value="Cro/C1-type_HTH"/>
</dbReference>
<dbReference type="Proteomes" id="UP000324781">
    <property type="component" value="Unassembled WGS sequence"/>
</dbReference>
<keyword evidence="5" id="KW-0238">DNA-binding</keyword>
<dbReference type="CDD" id="cd00093">
    <property type="entry name" value="HTH_XRE"/>
    <property type="match status" value="1"/>
</dbReference>
<keyword evidence="7" id="KW-0131">Cell cycle</keyword>
<dbReference type="AlphaFoldDB" id="A0A1M6J9J3"/>
<evidence type="ECO:0000313" key="10">
    <source>
        <dbReference type="Proteomes" id="UP000324781"/>
    </source>
</evidence>
<comment type="similarity">
    <text evidence="2">Belongs to the ParB family.</text>
</comment>
<sequence length="294" mass="33717">MIATKIKFPVSSEKEEQKQDNKKITMIPIELIRPNPYQPRRKFEQGSLDELCQSIKQYGVIQPINVRKISATHYELVAGERRLRASMMAGLKEIPAIVVDVGEDDSAILALIENLQRENLGYMEEAEGYRNLIREHGLTQEELAQKIGKSQSTIANKIRLLRLSPMVKKILADNNLTERHARALLKLDNEQLQLKVLQKVCEKGLNVRKTEELVQKALEKYCSPARTDDYKGRITKSIKDIRIFVNTIRQAIDTMKKSGVNARAAQIDRGEYLEFIVRIPKRSEPKQEDLQKAQ</sequence>
<feature type="domain" description="HTH cro/C1-type" evidence="8">
    <location>
        <begin position="130"/>
        <end position="156"/>
    </location>
</feature>
<keyword evidence="10" id="KW-1185">Reference proteome</keyword>
<evidence type="ECO:0000256" key="5">
    <source>
        <dbReference type="ARBA" id="ARBA00023125"/>
    </source>
</evidence>
<comment type="subcellular location">
    <subcellularLocation>
        <location evidence="1">Cytoplasm</location>
        <location evidence="1">Nucleoid</location>
    </subcellularLocation>
</comment>
<keyword evidence="6" id="KW-0717">Septation</keyword>
<evidence type="ECO:0000256" key="4">
    <source>
        <dbReference type="ARBA" id="ARBA00022618"/>
    </source>
</evidence>
<dbReference type="Gene3D" id="1.10.10.2830">
    <property type="match status" value="1"/>
</dbReference>
<dbReference type="FunFam" id="1.10.10.2830:FF:000001">
    <property type="entry name" value="Chromosome partitioning protein ParB"/>
    <property type="match status" value="1"/>
</dbReference>
<dbReference type="NCBIfam" id="TIGR00180">
    <property type="entry name" value="parB_part"/>
    <property type="match status" value="1"/>
</dbReference>
<dbReference type="InterPro" id="IPR003115">
    <property type="entry name" value="ParB_N"/>
</dbReference>
<reference evidence="9 10" key="1">
    <citation type="submission" date="2016-11" db="EMBL/GenBank/DDBJ databases">
        <authorList>
            <person name="Varghese N."/>
            <person name="Submissions S."/>
        </authorList>
    </citation>
    <scope>NUCLEOTIDE SEQUENCE [LARGE SCALE GENOMIC DNA]</scope>
    <source>
        <strain evidence="9 10">DSM 19027</strain>
    </source>
</reference>
<dbReference type="GO" id="GO:0003677">
    <property type="term" value="F:DNA binding"/>
    <property type="evidence" value="ECO:0007669"/>
    <property type="project" value="UniProtKB-KW"/>
</dbReference>
<gene>
    <name evidence="9" type="ORF">SAMN05444373_10542</name>
</gene>
<dbReference type="InterPro" id="IPR050336">
    <property type="entry name" value="Chromosome_partition/occlusion"/>
</dbReference>
<dbReference type="GO" id="GO:0000917">
    <property type="term" value="P:division septum assembly"/>
    <property type="evidence" value="ECO:0007669"/>
    <property type="project" value="UniProtKB-KW"/>
</dbReference>
<evidence type="ECO:0000259" key="8">
    <source>
        <dbReference type="PROSITE" id="PS50943"/>
    </source>
</evidence>
<dbReference type="PANTHER" id="PTHR33375">
    <property type="entry name" value="CHROMOSOME-PARTITIONING PROTEIN PARB-RELATED"/>
    <property type="match status" value="1"/>
</dbReference>
<dbReference type="SMART" id="SM00470">
    <property type="entry name" value="ParB"/>
    <property type="match status" value="1"/>
</dbReference>
<evidence type="ECO:0000256" key="3">
    <source>
        <dbReference type="ARBA" id="ARBA00022490"/>
    </source>
</evidence>
<dbReference type="FunFam" id="3.90.1530.30:FF:000001">
    <property type="entry name" value="Chromosome partitioning protein ParB"/>
    <property type="match status" value="1"/>
</dbReference>
<organism evidence="9 10">
    <name type="scientific">Thermoclostridium caenicola</name>
    <dbReference type="NCBI Taxonomy" id="659425"/>
    <lineage>
        <taxon>Bacteria</taxon>
        <taxon>Bacillati</taxon>
        <taxon>Bacillota</taxon>
        <taxon>Clostridia</taxon>
        <taxon>Eubacteriales</taxon>
        <taxon>Oscillospiraceae</taxon>
        <taxon>Thermoclostridium</taxon>
    </lineage>
</organism>
<dbReference type="GO" id="GO:0009295">
    <property type="term" value="C:nucleoid"/>
    <property type="evidence" value="ECO:0007669"/>
    <property type="project" value="UniProtKB-SubCell"/>
</dbReference>
<protein>
    <submittedName>
        <fullName evidence="9">ParB family protein</fullName>
    </submittedName>
</protein>
<dbReference type="GO" id="GO:0007059">
    <property type="term" value="P:chromosome segregation"/>
    <property type="evidence" value="ECO:0007669"/>
    <property type="project" value="TreeGrafter"/>
</dbReference>
<dbReference type="Pfam" id="PF17762">
    <property type="entry name" value="HTH_ParB"/>
    <property type="match status" value="1"/>
</dbReference>
<name>A0A1M6J9J3_9FIRM</name>
<keyword evidence="4" id="KW-0132">Cell division</keyword>
<keyword evidence="3" id="KW-0963">Cytoplasm</keyword>
<dbReference type="Pfam" id="PF02195">
    <property type="entry name" value="ParB_N"/>
    <property type="match status" value="1"/>
</dbReference>
<dbReference type="NCBIfam" id="TIGR04285">
    <property type="entry name" value="nucleoid_noc"/>
    <property type="match status" value="1"/>
</dbReference>
<dbReference type="RefSeq" id="WP_149679431.1">
    <property type="nucleotide sequence ID" value="NZ_FQZP01000054.1"/>
</dbReference>
<evidence type="ECO:0000256" key="7">
    <source>
        <dbReference type="ARBA" id="ARBA00023306"/>
    </source>
</evidence>
<dbReference type="Gene3D" id="3.90.1530.30">
    <property type="match status" value="1"/>
</dbReference>
<proteinExistence type="inferred from homology"/>
<dbReference type="InterPro" id="IPR036086">
    <property type="entry name" value="ParB/Sulfiredoxin_sf"/>
</dbReference>
<accession>A0A1M6J9J3</accession>
<evidence type="ECO:0000256" key="1">
    <source>
        <dbReference type="ARBA" id="ARBA00004453"/>
    </source>
</evidence>
<dbReference type="InterPro" id="IPR041468">
    <property type="entry name" value="HTH_ParB/Spo0J"/>
</dbReference>